<protein>
    <recommendedName>
        <fullName evidence="5">Glutathione peroxidase</fullName>
    </recommendedName>
</protein>
<dbReference type="PANTHER" id="PTHR11592">
    <property type="entry name" value="GLUTATHIONE PEROXIDASE"/>
    <property type="match status" value="1"/>
</dbReference>
<dbReference type="PROSITE" id="PS51355">
    <property type="entry name" value="GLUTATHIONE_PEROXID_3"/>
    <property type="match status" value="1"/>
</dbReference>
<dbReference type="GO" id="GO:0006979">
    <property type="term" value="P:response to oxidative stress"/>
    <property type="evidence" value="ECO:0007669"/>
    <property type="project" value="InterPro"/>
</dbReference>
<dbReference type="CDD" id="cd00340">
    <property type="entry name" value="GSH_Peroxidase"/>
    <property type="match status" value="1"/>
</dbReference>
<evidence type="ECO:0008006" key="5">
    <source>
        <dbReference type="Google" id="ProtNLM"/>
    </source>
</evidence>
<proteinExistence type="inferred from homology"/>
<sequence length="176" mass="20313">MYSFRNSILNVNDNAPVDFDLNSYNDDFYNLTAKSIYGKIINFSQYKGKKILIVNVASKCGYTPQYEDLQVLHKKYGDKVTILAFPSNNFGFQEPGSNDEIIEFCESKYGVEFQLFEKTDVRGKNSHPVYKWLSTSEINGWNDKSPRWNFFKYLVSENGKLEGVYSSSTNPLDKEI</sequence>
<keyword evidence="2" id="KW-0575">Peroxidase</keyword>
<evidence type="ECO:0000313" key="4">
    <source>
        <dbReference type="EMBL" id="SVA24432.1"/>
    </source>
</evidence>
<feature type="non-terminal residue" evidence="4">
    <location>
        <position position="176"/>
    </location>
</feature>
<name>A0A381U891_9ZZZZ</name>
<evidence type="ECO:0000256" key="3">
    <source>
        <dbReference type="ARBA" id="ARBA00023002"/>
    </source>
</evidence>
<comment type="similarity">
    <text evidence="1">Belongs to the glutathione peroxidase family.</text>
</comment>
<dbReference type="PRINTS" id="PR01011">
    <property type="entry name" value="GLUTPROXDASE"/>
</dbReference>
<keyword evidence="3" id="KW-0560">Oxidoreductase</keyword>
<evidence type="ECO:0000256" key="2">
    <source>
        <dbReference type="ARBA" id="ARBA00022559"/>
    </source>
</evidence>
<dbReference type="InterPro" id="IPR036249">
    <property type="entry name" value="Thioredoxin-like_sf"/>
</dbReference>
<gene>
    <name evidence="4" type="ORF">METZ01_LOCUS77286</name>
</gene>
<organism evidence="4">
    <name type="scientific">marine metagenome</name>
    <dbReference type="NCBI Taxonomy" id="408172"/>
    <lineage>
        <taxon>unclassified sequences</taxon>
        <taxon>metagenomes</taxon>
        <taxon>ecological metagenomes</taxon>
    </lineage>
</organism>
<evidence type="ECO:0000256" key="1">
    <source>
        <dbReference type="ARBA" id="ARBA00006926"/>
    </source>
</evidence>
<dbReference type="AlphaFoldDB" id="A0A381U891"/>
<dbReference type="PROSITE" id="PS00460">
    <property type="entry name" value="GLUTATHIONE_PEROXID_1"/>
    <property type="match status" value="1"/>
</dbReference>
<dbReference type="InterPro" id="IPR029759">
    <property type="entry name" value="GPX_AS"/>
</dbReference>
<reference evidence="4" key="1">
    <citation type="submission" date="2018-05" db="EMBL/GenBank/DDBJ databases">
        <authorList>
            <person name="Lanie J.A."/>
            <person name="Ng W.-L."/>
            <person name="Kazmierczak K.M."/>
            <person name="Andrzejewski T.M."/>
            <person name="Davidsen T.M."/>
            <person name="Wayne K.J."/>
            <person name="Tettelin H."/>
            <person name="Glass J.I."/>
            <person name="Rusch D."/>
            <person name="Podicherti R."/>
            <person name="Tsui H.-C.T."/>
            <person name="Winkler M.E."/>
        </authorList>
    </citation>
    <scope>NUCLEOTIDE SEQUENCE</scope>
</reference>
<dbReference type="SUPFAM" id="SSF52833">
    <property type="entry name" value="Thioredoxin-like"/>
    <property type="match status" value="1"/>
</dbReference>
<dbReference type="Pfam" id="PF00255">
    <property type="entry name" value="GSHPx"/>
    <property type="match status" value="1"/>
</dbReference>
<dbReference type="EMBL" id="UINC01005930">
    <property type="protein sequence ID" value="SVA24432.1"/>
    <property type="molecule type" value="Genomic_DNA"/>
</dbReference>
<dbReference type="Gene3D" id="3.40.30.10">
    <property type="entry name" value="Glutaredoxin"/>
    <property type="match status" value="1"/>
</dbReference>
<dbReference type="PANTHER" id="PTHR11592:SF134">
    <property type="entry name" value="PHOSPHOLIPID HYDROPEROXIDE GLUTATHIONE PEROXIDASE"/>
    <property type="match status" value="1"/>
</dbReference>
<dbReference type="InterPro" id="IPR000889">
    <property type="entry name" value="Glutathione_peroxidase"/>
</dbReference>
<accession>A0A381U891</accession>
<dbReference type="PIRSF" id="PIRSF000303">
    <property type="entry name" value="Glutathion_perox"/>
    <property type="match status" value="1"/>
</dbReference>
<dbReference type="GO" id="GO:0004601">
    <property type="term" value="F:peroxidase activity"/>
    <property type="evidence" value="ECO:0007669"/>
    <property type="project" value="UniProtKB-KW"/>
</dbReference>